<keyword evidence="2" id="KW-1185">Reference proteome</keyword>
<protein>
    <submittedName>
        <fullName evidence="1">DUF736 family protein</fullName>
    </submittedName>
</protein>
<name>A0ABU0YRT9_9PROT</name>
<dbReference type="Proteomes" id="UP001230156">
    <property type="component" value="Unassembled WGS sequence"/>
</dbReference>
<dbReference type="RefSeq" id="WP_379959734.1">
    <property type="nucleotide sequence ID" value="NZ_JAUYVI010000007.1"/>
</dbReference>
<dbReference type="Pfam" id="PF05284">
    <property type="entry name" value="DUF736"/>
    <property type="match status" value="1"/>
</dbReference>
<proteinExistence type="predicted"/>
<sequence length="107" mass="11843">MAVIGTFTPAKDGGWVGTIRTLTMNAKVRLVPNDNRINKKAPAFRVFVGHFRIGEAWDARTGGLTPKDYLKIKIDDPMLAEPINAAMFAAEGGESAQMLWSRRRPKD</sequence>
<reference evidence="2" key="1">
    <citation type="submission" date="2023-08" db="EMBL/GenBank/DDBJ databases">
        <title>Rhodospirillaceae gen. nov., a novel taxon isolated from the Yangtze River Yuezi River estuary sludge.</title>
        <authorList>
            <person name="Ruan L."/>
        </authorList>
    </citation>
    <scope>NUCLEOTIDE SEQUENCE [LARGE SCALE GENOMIC DNA]</scope>
    <source>
        <strain evidence="2">R-7</strain>
    </source>
</reference>
<dbReference type="EMBL" id="JAUYVI010000007">
    <property type="protein sequence ID" value="MDQ7250445.1"/>
    <property type="molecule type" value="Genomic_DNA"/>
</dbReference>
<gene>
    <name evidence="1" type="ORF">Q8A70_22335</name>
</gene>
<organism evidence="1 2">
    <name type="scientific">Dongia sedimenti</name>
    <dbReference type="NCBI Taxonomy" id="3064282"/>
    <lineage>
        <taxon>Bacteria</taxon>
        <taxon>Pseudomonadati</taxon>
        <taxon>Pseudomonadota</taxon>
        <taxon>Alphaproteobacteria</taxon>
        <taxon>Rhodospirillales</taxon>
        <taxon>Dongiaceae</taxon>
        <taxon>Dongia</taxon>
    </lineage>
</organism>
<comment type="caution">
    <text evidence="1">The sequence shown here is derived from an EMBL/GenBank/DDBJ whole genome shotgun (WGS) entry which is preliminary data.</text>
</comment>
<dbReference type="InterPro" id="IPR007948">
    <property type="entry name" value="DUF736"/>
</dbReference>
<evidence type="ECO:0000313" key="2">
    <source>
        <dbReference type="Proteomes" id="UP001230156"/>
    </source>
</evidence>
<accession>A0ABU0YRT9</accession>
<evidence type="ECO:0000313" key="1">
    <source>
        <dbReference type="EMBL" id="MDQ7250445.1"/>
    </source>
</evidence>